<organism evidence="1">
    <name type="scientific">hydrothermal vent metagenome</name>
    <dbReference type="NCBI Taxonomy" id="652676"/>
    <lineage>
        <taxon>unclassified sequences</taxon>
        <taxon>metagenomes</taxon>
        <taxon>ecological metagenomes</taxon>
    </lineage>
</organism>
<name>A0A3B1A825_9ZZZZ</name>
<gene>
    <name evidence="1" type="ORF">MNBD_GAMMA17-895</name>
</gene>
<evidence type="ECO:0000313" key="1">
    <source>
        <dbReference type="EMBL" id="VAW88976.1"/>
    </source>
</evidence>
<dbReference type="EMBL" id="UOFQ01000115">
    <property type="protein sequence ID" value="VAW88976.1"/>
    <property type="molecule type" value="Genomic_DNA"/>
</dbReference>
<accession>A0A3B1A825</accession>
<sequence length="277" mass="30569">MSENFDFPVYFKRTEKADEILKSVDITRYAVKDGKPDKCITAMTTDAGMALIEKGISYWKIDVASERGIEPGDTTPKMVSVTATWYTAEEAKEKGIKVVAGSSANVFSGLGALLVPDGFNIPTVLATQENVKYYGLELIENNHGLAITSAKCDIVLMKYDYKENYKKEFLMKLHGGGGIFIETHDFPHLHIPTSEKCGGYIVIGKRISADEFNFTAFQIPFNYALYTPANTIHGDGTLVGEYALTVADPKMISADTVLIYNENSKTMEEGVVPDWKA</sequence>
<reference evidence="1" key="1">
    <citation type="submission" date="2018-06" db="EMBL/GenBank/DDBJ databases">
        <authorList>
            <person name="Zhirakovskaya E."/>
        </authorList>
    </citation>
    <scope>NUCLEOTIDE SEQUENCE</scope>
</reference>
<protein>
    <submittedName>
        <fullName evidence="1">Uncharacterized protein</fullName>
    </submittedName>
</protein>
<dbReference type="AlphaFoldDB" id="A0A3B1A825"/>
<proteinExistence type="predicted"/>